<proteinExistence type="predicted"/>
<dbReference type="Proteomes" id="UP000235786">
    <property type="component" value="Unassembled WGS sequence"/>
</dbReference>
<protein>
    <submittedName>
        <fullName evidence="1">Uncharacterized protein</fullName>
    </submittedName>
</protein>
<sequence>MLIDSINIHKDVAPSVLTHPRLFSSRLISSRLIRATFSAKHRSSSASTLCVCSNGKSVYASRIPVNAIYIKTSQPTERALPAKNKRAMKSENQPTTRALANACKNKQTYSSAWKRLFRALQPLAIDESAGHQSIQMKEIYAIIDTPCLYHFAISRFVLIKHTR</sequence>
<evidence type="ECO:0000313" key="2">
    <source>
        <dbReference type="Proteomes" id="UP000235786"/>
    </source>
</evidence>
<reference evidence="1 2" key="1">
    <citation type="submission" date="2016-04" db="EMBL/GenBank/DDBJ databases">
        <title>A degradative enzymes factory behind the ericoid mycorrhizal symbiosis.</title>
        <authorList>
            <consortium name="DOE Joint Genome Institute"/>
            <person name="Martino E."/>
            <person name="Morin E."/>
            <person name="Grelet G."/>
            <person name="Kuo A."/>
            <person name="Kohler A."/>
            <person name="Daghino S."/>
            <person name="Barry K."/>
            <person name="Choi C."/>
            <person name="Cichocki N."/>
            <person name="Clum A."/>
            <person name="Copeland A."/>
            <person name="Hainaut M."/>
            <person name="Haridas S."/>
            <person name="Labutti K."/>
            <person name="Lindquist E."/>
            <person name="Lipzen A."/>
            <person name="Khouja H.-R."/>
            <person name="Murat C."/>
            <person name="Ohm R."/>
            <person name="Olson A."/>
            <person name="Spatafora J."/>
            <person name="Veneault-Fourrey C."/>
            <person name="Henrissat B."/>
            <person name="Grigoriev I."/>
            <person name="Martin F."/>
            <person name="Perotto S."/>
        </authorList>
    </citation>
    <scope>NUCLEOTIDE SEQUENCE [LARGE SCALE GENOMIC DNA]</scope>
    <source>
        <strain evidence="1 2">F</strain>
    </source>
</reference>
<gene>
    <name evidence="1" type="ORF">L207DRAFT_201588</name>
</gene>
<organism evidence="1 2">
    <name type="scientific">Hyaloscypha variabilis (strain UAMH 11265 / GT02V1 / F)</name>
    <name type="common">Meliniomyces variabilis</name>
    <dbReference type="NCBI Taxonomy" id="1149755"/>
    <lineage>
        <taxon>Eukaryota</taxon>
        <taxon>Fungi</taxon>
        <taxon>Dikarya</taxon>
        <taxon>Ascomycota</taxon>
        <taxon>Pezizomycotina</taxon>
        <taxon>Leotiomycetes</taxon>
        <taxon>Helotiales</taxon>
        <taxon>Hyaloscyphaceae</taxon>
        <taxon>Hyaloscypha</taxon>
        <taxon>Hyaloscypha variabilis</taxon>
    </lineage>
</organism>
<dbReference type="AlphaFoldDB" id="A0A2J6QX41"/>
<name>A0A2J6QX41_HYAVF</name>
<keyword evidence="2" id="KW-1185">Reference proteome</keyword>
<evidence type="ECO:0000313" key="1">
    <source>
        <dbReference type="EMBL" id="PMD30840.1"/>
    </source>
</evidence>
<dbReference type="EMBL" id="KZ613965">
    <property type="protein sequence ID" value="PMD30840.1"/>
    <property type="molecule type" value="Genomic_DNA"/>
</dbReference>
<accession>A0A2J6QX41</accession>